<name>A0A5J9VV83_9POAL</name>
<gene>
    <name evidence="2" type="ORF">EJB05_12951</name>
</gene>
<keyword evidence="1" id="KW-0732">Signal</keyword>
<organism evidence="2 3">
    <name type="scientific">Eragrostis curvula</name>
    <name type="common">weeping love grass</name>
    <dbReference type="NCBI Taxonomy" id="38414"/>
    <lineage>
        <taxon>Eukaryota</taxon>
        <taxon>Viridiplantae</taxon>
        <taxon>Streptophyta</taxon>
        <taxon>Embryophyta</taxon>
        <taxon>Tracheophyta</taxon>
        <taxon>Spermatophyta</taxon>
        <taxon>Magnoliopsida</taxon>
        <taxon>Liliopsida</taxon>
        <taxon>Poales</taxon>
        <taxon>Poaceae</taxon>
        <taxon>PACMAD clade</taxon>
        <taxon>Chloridoideae</taxon>
        <taxon>Eragrostideae</taxon>
        <taxon>Eragrostidinae</taxon>
        <taxon>Eragrostis</taxon>
    </lineage>
</organism>
<proteinExistence type="predicted"/>
<dbReference type="Gramene" id="TVU39527">
    <property type="protein sequence ID" value="TVU39527"/>
    <property type="gene ID" value="EJB05_12951"/>
</dbReference>
<evidence type="ECO:0008006" key="4">
    <source>
        <dbReference type="Google" id="ProtNLM"/>
    </source>
</evidence>
<dbReference type="Proteomes" id="UP000324897">
    <property type="component" value="Chromosome 4"/>
</dbReference>
<reference evidence="2 3" key="1">
    <citation type="journal article" date="2019" name="Sci. Rep.">
        <title>A high-quality genome of Eragrostis curvula grass provides insights into Poaceae evolution and supports new strategies to enhance forage quality.</title>
        <authorList>
            <person name="Carballo J."/>
            <person name="Santos B.A.C.M."/>
            <person name="Zappacosta D."/>
            <person name="Garbus I."/>
            <person name="Selva J.P."/>
            <person name="Gallo C.A."/>
            <person name="Diaz A."/>
            <person name="Albertini E."/>
            <person name="Caccamo M."/>
            <person name="Echenique V."/>
        </authorList>
    </citation>
    <scope>NUCLEOTIDE SEQUENCE [LARGE SCALE GENOMIC DNA]</scope>
    <source>
        <strain evidence="3">cv. Victoria</strain>
        <tissue evidence="2">Leaf</tissue>
    </source>
</reference>
<dbReference type="AlphaFoldDB" id="A0A5J9VV83"/>
<dbReference type="EMBL" id="RWGY01000007">
    <property type="protein sequence ID" value="TVU39527.1"/>
    <property type="molecule type" value="Genomic_DNA"/>
</dbReference>
<feature type="signal peptide" evidence="1">
    <location>
        <begin position="1"/>
        <end position="22"/>
    </location>
</feature>
<evidence type="ECO:0000313" key="3">
    <source>
        <dbReference type="Proteomes" id="UP000324897"/>
    </source>
</evidence>
<comment type="caution">
    <text evidence="2">The sequence shown here is derived from an EMBL/GenBank/DDBJ whole genome shotgun (WGS) entry which is preliminary data.</text>
</comment>
<protein>
    <recommendedName>
        <fullName evidence="4">Bowman-Birk serine protease inhibitors family domain-containing protein</fullName>
    </recommendedName>
</protein>
<evidence type="ECO:0000256" key="1">
    <source>
        <dbReference type="SAM" id="SignalP"/>
    </source>
</evidence>
<sequence>MGGYSNDTVVLVTGFLFIVVVASSALGRPQAPNAGGRLTYASTNVAATNSTTSLLDERKDCDLTFCTKQDCDNVHGGGVHVCYCCIPNPKLEACYSTMKLCKESCGVCKTKRSQ</sequence>
<evidence type="ECO:0000313" key="2">
    <source>
        <dbReference type="EMBL" id="TVU39527.1"/>
    </source>
</evidence>
<keyword evidence="3" id="KW-1185">Reference proteome</keyword>
<accession>A0A5J9VV83</accession>
<feature type="chain" id="PRO_5023867843" description="Bowman-Birk serine protease inhibitors family domain-containing protein" evidence="1">
    <location>
        <begin position="23"/>
        <end position="114"/>
    </location>
</feature>